<dbReference type="EMBL" id="AP027731">
    <property type="protein sequence ID" value="BDZ45320.1"/>
    <property type="molecule type" value="Genomic_DNA"/>
</dbReference>
<evidence type="ECO:0000259" key="9">
    <source>
        <dbReference type="Pfam" id="PF18916"/>
    </source>
</evidence>
<keyword evidence="7" id="KW-0413">Isomerase</keyword>
<reference evidence="11" key="1">
    <citation type="journal article" date="2019" name="Int. J. Syst. Evol. Microbiol.">
        <title>The Global Catalogue of Microorganisms (GCM) 10K type strain sequencing project: providing services to taxonomists for standard genome sequencing and annotation.</title>
        <authorList>
            <consortium name="The Broad Institute Genomics Platform"/>
            <consortium name="The Broad Institute Genome Sequencing Center for Infectious Disease"/>
            <person name="Wu L."/>
            <person name="Ma J."/>
        </authorList>
    </citation>
    <scope>NUCLEOTIDE SEQUENCE [LARGE SCALE GENOMIC DNA]</scope>
    <source>
        <strain evidence="11">NBRC 108725</strain>
    </source>
</reference>
<comment type="subcellular location">
    <subcellularLocation>
        <location evidence="1">Membrane</location>
        <topology evidence="1">Multi-pass membrane protein</topology>
    </subcellularLocation>
</comment>
<evidence type="ECO:0000256" key="1">
    <source>
        <dbReference type="ARBA" id="ARBA00004141"/>
    </source>
</evidence>
<keyword evidence="6 8" id="KW-0472">Membrane</keyword>
<keyword evidence="11" id="KW-1185">Reference proteome</keyword>
<keyword evidence="4" id="KW-0125">Carotenoid biosynthesis</keyword>
<organism evidence="10 11">
    <name type="scientific">Naasia aerilata</name>
    <dbReference type="NCBI Taxonomy" id="1162966"/>
    <lineage>
        <taxon>Bacteria</taxon>
        <taxon>Bacillati</taxon>
        <taxon>Actinomycetota</taxon>
        <taxon>Actinomycetes</taxon>
        <taxon>Micrococcales</taxon>
        <taxon>Microbacteriaceae</taxon>
        <taxon>Naasia</taxon>
    </lineage>
</organism>
<keyword evidence="3 8" id="KW-0812">Transmembrane</keyword>
<proteinExistence type="predicted"/>
<evidence type="ECO:0000256" key="7">
    <source>
        <dbReference type="ARBA" id="ARBA00023235"/>
    </source>
</evidence>
<evidence type="ECO:0000256" key="6">
    <source>
        <dbReference type="ARBA" id="ARBA00023136"/>
    </source>
</evidence>
<name>A0ABM8GAS2_9MICO</name>
<evidence type="ECO:0000313" key="10">
    <source>
        <dbReference type="EMBL" id="BDZ45320.1"/>
    </source>
</evidence>
<sequence>MTYWLLNAGFLAVVAIVAILAGLRARRVPGGAPRWLAATALALAAVLLLTVVFDNVLVGVGIVDYGARGKSGVSIGLAPVEDFAYALAAAIGLPSLWVLLGREHR</sequence>
<dbReference type="RefSeq" id="WP_286278679.1">
    <property type="nucleotide sequence ID" value="NZ_AP027731.1"/>
</dbReference>
<feature type="transmembrane region" description="Helical" evidence="8">
    <location>
        <begin position="83"/>
        <end position="100"/>
    </location>
</feature>
<dbReference type="Proteomes" id="UP001321498">
    <property type="component" value="Chromosome"/>
</dbReference>
<feature type="transmembrane region" description="Helical" evidence="8">
    <location>
        <begin position="6"/>
        <end position="23"/>
    </location>
</feature>
<dbReference type="NCBIfam" id="TIGR03462">
    <property type="entry name" value="CarR_dom_SF"/>
    <property type="match status" value="1"/>
</dbReference>
<evidence type="ECO:0000313" key="11">
    <source>
        <dbReference type="Proteomes" id="UP001321498"/>
    </source>
</evidence>
<feature type="domain" description="Lycopene cyclase" evidence="9">
    <location>
        <begin position="2"/>
        <end position="90"/>
    </location>
</feature>
<gene>
    <name evidence="10" type="ORF">GCM10025866_12290</name>
</gene>
<feature type="transmembrane region" description="Helical" evidence="8">
    <location>
        <begin position="35"/>
        <end position="63"/>
    </location>
</feature>
<evidence type="ECO:0000256" key="8">
    <source>
        <dbReference type="SAM" id="Phobius"/>
    </source>
</evidence>
<evidence type="ECO:0000256" key="5">
    <source>
        <dbReference type="ARBA" id="ARBA00022989"/>
    </source>
</evidence>
<evidence type="ECO:0000256" key="4">
    <source>
        <dbReference type="ARBA" id="ARBA00022746"/>
    </source>
</evidence>
<evidence type="ECO:0000256" key="3">
    <source>
        <dbReference type="ARBA" id="ARBA00022692"/>
    </source>
</evidence>
<accession>A0ABM8GAS2</accession>
<keyword evidence="5 8" id="KW-1133">Transmembrane helix</keyword>
<comment type="pathway">
    <text evidence="2">Carotenoid biosynthesis.</text>
</comment>
<dbReference type="Pfam" id="PF18916">
    <property type="entry name" value="Lycopene_cyc"/>
    <property type="match status" value="1"/>
</dbReference>
<protein>
    <recommendedName>
        <fullName evidence="9">Lycopene cyclase domain-containing protein</fullName>
    </recommendedName>
</protein>
<dbReference type="InterPro" id="IPR017825">
    <property type="entry name" value="Lycopene_cyclase_dom"/>
</dbReference>
<evidence type="ECO:0000256" key="2">
    <source>
        <dbReference type="ARBA" id="ARBA00004829"/>
    </source>
</evidence>